<dbReference type="Pfam" id="PF02290">
    <property type="entry name" value="SRP14"/>
    <property type="match status" value="1"/>
</dbReference>
<organism evidence="9 10">
    <name type="scientific">Chloropicon roscoffensis</name>
    <dbReference type="NCBI Taxonomy" id="1461544"/>
    <lineage>
        <taxon>Eukaryota</taxon>
        <taxon>Viridiplantae</taxon>
        <taxon>Chlorophyta</taxon>
        <taxon>Chloropicophyceae</taxon>
        <taxon>Chloropicales</taxon>
        <taxon>Chloropicaceae</taxon>
        <taxon>Chloropicon</taxon>
    </lineage>
</organism>
<dbReference type="AlphaFoldDB" id="A0AAX4PH98"/>
<protein>
    <recommendedName>
        <fullName evidence="7">Signal recognition particle 14 kDa protein</fullName>
        <shortName evidence="7">SRP14</shortName>
    </recommendedName>
</protein>
<dbReference type="Proteomes" id="UP001472866">
    <property type="component" value="Chromosome 11"/>
</dbReference>
<comment type="subcellular location">
    <subcellularLocation>
        <location evidence="1 7">Cytoplasm</location>
    </subcellularLocation>
</comment>
<dbReference type="GO" id="GO:0005786">
    <property type="term" value="C:signal recognition particle, endoplasmic reticulum targeting"/>
    <property type="evidence" value="ECO:0007669"/>
    <property type="project" value="UniProtKB-UniRule"/>
</dbReference>
<dbReference type="GO" id="GO:0008312">
    <property type="term" value="F:7S RNA binding"/>
    <property type="evidence" value="ECO:0007669"/>
    <property type="project" value="UniProtKB-UniRule"/>
</dbReference>
<dbReference type="PANTHER" id="PTHR12013">
    <property type="entry name" value="SIGNAL RECOGNITION PARTICLE 14 KD PROTEIN"/>
    <property type="match status" value="1"/>
</dbReference>
<dbReference type="InterPro" id="IPR009018">
    <property type="entry name" value="Signal_recog_particle_SRP9/14"/>
</dbReference>
<accession>A0AAX4PH98</accession>
<dbReference type="InterPro" id="IPR003210">
    <property type="entry name" value="Signal_recog_particle_SRP14"/>
</dbReference>
<feature type="region of interest" description="Disordered" evidence="8">
    <location>
        <begin position="35"/>
        <end position="60"/>
    </location>
</feature>
<evidence type="ECO:0000313" key="9">
    <source>
        <dbReference type="EMBL" id="WZN65304.1"/>
    </source>
</evidence>
<comment type="function">
    <text evidence="7">Component of the signal recognition particle (SRP) complex, a ribonucleoprotein complex that mediates the cotranslational targeting of secretory and membrane proteins to the endoplasmic reticulum (ER). SRP9 together with SRP14 and the Alu portion of the SRP RNA, constitutes the elongation arrest domain of SRP. The complex of SRP9 and SRP14 is required for SRP RNA binding.</text>
</comment>
<keyword evidence="10" id="KW-1185">Reference proteome</keyword>
<dbReference type="Gene3D" id="3.30.720.10">
    <property type="entry name" value="Signal recognition particle alu RNA binding heterodimer, srp9/1"/>
    <property type="match status" value="1"/>
</dbReference>
<dbReference type="EMBL" id="CP151511">
    <property type="protein sequence ID" value="WZN65304.1"/>
    <property type="molecule type" value="Genomic_DNA"/>
</dbReference>
<evidence type="ECO:0000256" key="3">
    <source>
        <dbReference type="ARBA" id="ARBA00022490"/>
    </source>
</evidence>
<proteinExistence type="inferred from homology"/>
<evidence type="ECO:0000256" key="1">
    <source>
        <dbReference type="ARBA" id="ARBA00004496"/>
    </source>
</evidence>
<evidence type="ECO:0000256" key="5">
    <source>
        <dbReference type="ARBA" id="ARBA00023135"/>
    </source>
</evidence>
<keyword evidence="4 7" id="KW-0694">RNA-binding</keyword>
<comment type="similarity">
    <text evidence="2 7">Belongs to the SRP14 family.</text>
</comment>
<keyword evidence="5 7" id="KW-0733">Signal recognition particle</keyword>
<evidence type="ECO:0000256" key="7">
    <source>
        <dbReference type="RuleBase" id="RU368100"/>
    </source>
</evidence>
<evidence type="ECO:0000313" key="10">
    <source>
        <dbReference type="Proteomes" id="UP001472866"/>
    </source>
</evidence>
<gene>
    <name evidence="9" type="ORF">HKI87_11g68610</name>
</gene>
<evidence type="ECO:0000256" key="8">
    <source>
        <dbReference type="SAM" id="MobiDB-lite"/>
    </source>
</evidence>
<evidence type="ECO:0000256" key="6">
    <source>
        <dbReference type="ARBA" id="ARBA00023274"/>
    </source>
</evidence>
<dbReference type="SUPFAM" id="SSF54762">
    <property type="entry name" value="Signal recognition particle alu RNA binding heterodimer, SRP9/14"/>
    <property type="match status" value="1"/>
</dbReference>
<reference evidence="9 10" key="1">
    <citation type="submission" date="2024-03" db="EMBL/GenBank/DDBJ databases">
        <title>Complete genome sequence of the green alga Chloropicon roscoffensis RCC1871.</title>
        <authorList>
            <person name="Lemieux C."/>
            <person name="Pombert J.-F."/>
            <person name="Otis C."/>
            <person name="Turmel M."/>
        </authorList>
    </citation>
    <scope>NUCLEOTIDE SEQUENCE [LARGE SCALE GENOMIC DNA]</scope>
    <source>
        <strain evidence="9 10">RCC1871</strain>
    </source>
</reference>
<comment type="subunit">
    <text evidence="7">Heterodimer with SRP9; binds RNA as heterodimer. Component of a signal recognition particle (SRP) complex that consists of a 7SL RNA molecule of 300 nucleotides and six protein subunits: SRP72, SRP68, SRP54, SRP19, SRP14 and SRP9.</text>
</comment>
<name>A0AAX4PH98_9CHLO</name>
<dbReference type="GO" id="GO:0006614">
    <property type="term" value="P:SRP-dependent cotranslational protein targeting to membrane"/>
    <property type="evidence" value="ECO:0007669"/>
    <property type="project" value="UniProtKB-UniRule"/>
</dbReference>
<evidence type="ECO:0000256" key="2">
    <source>
        <dbReference type="ARBA" id="ARBA00010349"/>
    </source>
</evidence>
<keyword evidence="3 7" id="KW-0963">Cytoplasm</keyword>
<sequence>MAVLEVNRFLTELAGLYEKCKEGTAGKAVTLTMKRSDLKPRTRRAKAKAKVEDRDKENSDDEYSCLVRAKHGKRKISTVVSAKDHLYFLNACNTICKAHMDALKRRDKKKKKKKAKK</sequence>
<dbReference type="GO" id="GO:0030942">
    <property type="term" value="F:endoplasmic reticulum signal peptide binding"/>
    <property type="evidence" value="ECO:0007669"/>
    <property type="project" value="UniProtKB-UniRule"/>
</dbReference>
<evidence type="ECO:0000256" key="4">
    <source>
        <dbReference type="ARBA" id="ARBA00022884"/>
    </source>
</evidence>
<keyword evidence="6 7" id="KW-0687">Ribonucleoprotein</keyword>